<dbReference type="InterPro" id="IPR027417">
    <property type="entry name" value="P-loop_NTPase"/>
</dbReference>
<dbReference type="PROSITE" id="PS51192">
    <property type="entry name" value="HELICASE_ATP_BIND_1"/>
    <property type="match status" value="1"/>
</dbReference>
<evidence type="ECO:0000256" key="24">
    <source>
        <dbReference type="ARBA" id="ARBA00022840"/>
    </source>
</evidence>
<evidence type="ECO:0000256" key="11">
    <source>
        <dbReference type="ARBA" id="ARBA00022520"/>
    </source>
</evidence>
<evidence type="ECO:0000256" key="10">
    <source>
        <dbReference type="ARBA" id="ARBA00022497"/>
    </source>
</evidence>
<evidence type="ECO:0000256" key="29">
    <source>
        <dbReference type="ARBA" id="ARBA00029422"/>
    </source>
</evidence>
<dbReference type="Pfam" id="PF01577">
    <property type="entry name" value="Peptidase_S30"/>
    <property type="match status" value="1"/>
</dbReference>
<evidence type="ECO:0000256" key="14">
    <source>
        <dbReference type="ARBA" id="ARBA00022562"/>
    </source>
</evidence>
<evidence type="ECO:0000259" key="35">
    <source>
        <dbReference type="PROSITE" id="PS50507"/>
    </source>
</evidence>
<evidence type="ECO:0000256" key="17">
    <source>
        <dbReference type="ARBA" id="ARBA00022670"/>
    </source>
</evidence>
<keyword evidence="21" id="KW-0378">Hydrolase</keyword>
<keyword evidence="15" id="KW-0945">Host-virus interaction</keyword>
<dbReference type="InterPro" id="IPR043504">
    <property type="entry name" value="Peptidase_S1_PA_chymotrypsin"/>
</dbReference>
<keyword evidence="8" id="KW-0696">RNA-directed RNA polymerase</keyword>
<evidence type="ECO:0000256" key="31">
    <source>
        <dbReference type="ARBA" id="ARBA00045403"/>
    </source>
</evidence>
<evidence type="ECO:0000256" key="8">
    <source>
        <dbReference type="ARBA" id="ARBA00022484"/>
    </source>
</evidence>
<evidence type="ECO:0000259" key="40">
    <source>
        <dbReference type="PROSITE" id="PS51871"/>
    </source>
</evidence>
<evidence type="ECO:0000256" key="7">
    <source>
        <dbReference type="ARBA" id="ARBA00022463"/>
    </source>
</evidence>
<evidence type="ECO:0000256" key="22">
    <source>
        <dbReference type="ARBA" id="ARBA00022806"/>
    </source>
</evidence>
<dbReference type="PROSITE" id="PS50507">
    <property type="entry name" value="RDRP_SSRNA_POS"/>
    <property type="match status" value="1"/>
</dbReference>
<evidence type="ECO:0000256" key="25">
    <source>
        <dbReference type="ARBA" id="ARBA00022844"/>
    </source>
</evidence>
<dbReference type="SUPFAM" id="SSF56672">
    <property type="entry name" value="DNA/RNA polymerases"/>
    <property type="match status" value="1"/>
</dbReference>
<dbReference type="GO" id="GO:0039694">
    <property type="term" value="P:viral RNA genome replication"/>
    <property type="evidence" value="ECO:0007669"/>
    <property type="project" value="InterPro"/>
</dbReference>
<evidence type="ECO:0000256" key="32">
    <source>
        <dbReference type="PROSITE-ProRule" id="PRU01080"/>
    </source>
</evidence>
<keyword evidence="14" id="KW-1048">Host nucleus</keyword>
<dbReference type="InterPro" id="IPR013648">
    <property type="entry name" value="PP_Potyviridae"/>
</dbReference>
<dbReference type="InterPro" id="IPR001650">
    <property type="entry name" value="Helicase_C-like"/>
</dbReference>
<dbReference type="PROSITE" id="PS51744">
    <property type="entry name" value="HC_PRO_CPD"/>
    <property type="match status" value="1"/>
</dbReference>
<evidence type="ECO:0000256" key="12">
    <source>
        <dbReference type="ARBA" id="ARBA00022553"/>
    </source>
</evidence>
<comment type="similarity">
    <text evidence="5 33">Belongs to the potyviridae genome polyprotein family.</text>
</comment>
<keyword evidence="24" id="KW-0067">ATP-binding</keyword>
<feature type="active site" description="For helper component proteinase activity" evidence="32">
    <location>
        <position position="733"/>
    </location>
</feature>
<dbReference type="GO" id="GO:0004197">
    <property type="term" value="F:cysteine-type endopeptidase activity"/>
    <property type="evidence" value="ECO:0007669"/>
    <property type="project" value="InterPro"/>
</dbReference>
<comment type="subcellular location">
    <subcellularLocation>
        <location evidence="30">Host cytoplasmic vesicle</location>
    </subcellularLocation>
    <subcellularLocation>
        <location evidence="3">Host nucleus</location>
    </subcellularLocation>
    <subcellularLocation>
        <location evidence="4">Virion</location>
    </subcellularLocation>
</comment>
<dbReference type="PROSITE" id="PS51436">
    <property type="entry name" value="POTYVIRUS_NIA_PRO"/>
    <property type="match status" value="1"/>
</dbReference>
<dbReference type="CDD" id="cd23175">
    <property type="entry name" value="ps-ssRNAv_Potyviridae_RdRp"/>
    <property type="match status" value="1"/>
</dbReference>
<name>A0A1L5BXW9_9POTV</name>
<dbReference type="Gene3D" id="2.40.10.10">
    <property type="entry name" value="Trypsin-like serine proteases"/>
    <property type="match status" value="2"/>
</dbReference>
<dbReference type="InterPro" id="IPR043128">
    <property type="entry name" value="Rev_trsase/Diguanyl_cyclase"/>
</dbReference>
<dbReference type="Pfam" id="PF00271">
    <property type="entry name" value="Helicase_C"/>
    <property type="match status" value="1"/>
</dbReference>
<keyword evidence="26" id="KW-0693">Viral RNA replication</keyword>
<dbReference type="InterPro" id="IPR014001">
    <property type="entry name" value="Helicase_ATP-bd"/>
</dbReference>
<comment type="function">
    <text evidence="29">Has helicase activity. It may be involved in replication.</text>
</comment>
<keyword evidence="17" id="KW-0645">Protease</keyword>
<evidence type="ECO:0000259" key="38">
    <source>
        <dbReference type="PROSITE" id="PS51436"/>
    </source>
</evidence>
<keyword evidence="25" id="KW-0946">Virion</keyword>
<comment type="catalytic activity">
    <reaction evidence="2">
        <text>Hydrolyzes a Gly-|-Gly bond at its own C-terminus, commonly in the sequence -Tyr-Xaa-Val-Gly-|-Gly, in the processing of the potyviral polyprotein.</text>
        <dbReference type="EC" id="3.4.22.45"/>
    </reaction>
</comment>
<dbReference type="SMART" id="SM00490">
    <property type="entry name" value="HELICc"/>
    <property type="match status" value="1"/>
</dbReference>
<dbReference type="GO" id="GO:0006508">
    <property type="term" value="P:proteolysis"/>
    <property type="evidence" value="ECO:0007669"/>
    <property type="project" value="UniProtKB-KW"/>
</dbReference>
<feature type="domain" description="Peptidase C6" evidence="39">
    <location>
        <begin position="652"/>
        <end position="774"/>
    </location>
</feature>
<dbReference type="EMBL" id="KX575832">
    <property type="protein sequence ID" value="APL98256.1"/>
    <property type="molecule type" value="Genomic_RNA"/>
</dbReference>
<dbReference type="GO" id="GO:0042025">
    <property type="term" value="C:host cell nucleus"/>
    <property type="evidence" value="ECO:0007669"/>
    <property type="project" value="UniProtKB-SubCell"/>
</dbReference>
<keyword evidence="27" id="KW-0899">Viral immunoevasion</keyword>
<dbReference type="InterPro" id="IPR009003">
    <property type="entry name" value="Peptidase_S1_PA"/>
</dbReference>
<keyword evidence="11" id="KW-0191">Covalent protein-RNA linkage</keyword>
<dbReference type="InterPro" id="IPR001730">
    <property type="entry name" value="Potyv_NIa-pro_dom"/>
</dbReference>
<dbReference type="PROSITE" id="PS51194">
    <property type="entry name" value="HELICASE_CTER"/>
    <property type="match status" value="1"/>
</dbReference>
<evidence type="ECO:0000256" key="9">
    <source>
        <dbReference type="ARBA" id="ARBA00022488"/>
    </source>
</evidence>
<evidence type="ECO:0000256" key="21">
    <source>
        <dbReference type="ARBA" id="ARBA00022801"/>
    </source>
</evidence>
<dbReference type="Pfam" id="PF13608">
    <property type="entry name" value="Potyvirid-P3"/>
    <property type="match status" value="1"/>
</dbReference>
<feature type="active site" description="For helper component proteinase activity" evidence="32">
    <location>
        <position position="660"/>
    </location>
</feature>
<evidence type="ECO:0000256" key="15">
    <source>
        <dbReference type="ARBA" id="ARBA00022581"/>
    </source>
</evidence>
<dbReference type="Gene3D" id="3.40.50.300">
    <property type="entry name" value="P-loop containing nucleotide triphosphate hydrolases"/>
    <property type="match status" value="2"/>
</dbReference>
<dbReference type="Pfam" id="PF08440">
    <property type="entry name" value="Poty_PP"/>
    <property type="match status" value="1"/>
</dbReference>
<evidence type="ECO:0000259" key="36">
    <source>
        <dbReference type="PROSITE" id="PS51192"/>
    </source>
</evidence>
<dbReference type="GO" id="GO:0044161">
    <property type="term" value="C:host cell cytoplasmic vesicle"/>
    <property type="evidence" value="ECO:0007669"/>
    <property type="project" value="UniProtKB-SubCell"/>
</dbReference>
<evidence type="ECO:0000256" key="13">
    <source>
        <dbReference type="ARBA" id="ARBA00022561"/>
    </source>
</evidence>
<evidence type="ECO:0000259" key="39">
    <source>
        <dbReference type="PROSITE" id="PS51744"/>
    </source>
</evidence>
<reference evidence="41" key="1">
    <citation type="submission" date="2016-07" db="EMBL/GenBank/DDBJ databases">
        <authorList>
            <person name="Raj R."/>
            <person name="Kumar S."/>
            <person name="Kaur C."/>
            <person name="Raj S.K."/>
        </authorList>
    </citation>
    <scope>NUCLEOTIDE SEQUENCE</scope>
    <source>
        <strain evidence="41">NBRI16</strain>
    </source>
</reference>
<evidence type="ECO:0000256" key="6">
    <source>
        <dbReference type="ARBA" id="ARBA00020107"/>
    </source>
</evidence>
<dbReference type="InterPro" id="IPR002540">
    <property type="entry name" value="Pept_S30_P1_potyvir"/>
</dbReference>
<dbReference type="GO" id="GO:0005198">
    <property type="term" value="F:structural molecule activity"/>
    <property type="evidence" value="ECO:0007669"/>
    <property type="project" value="InterPro"/>
</dbReference>
<dbReference type="GO" id="GO:0019029">
    <property type="term" value="C:helical viral capsid"/>
    <property type="evidence" value="ECO:0007669"/>
    <property type="project" value="UniProtKB-KW"/>
</dbReference>
<dbReference type="GO" id="GO:0006351">
    <property type="term" value="P:DNA-templated transcription"/>
    <property type="evidence" value="ECO:0007669"/>
    <property type="project" value="InterPro"/>
</dbReference>
<dbReference type="Pfam" id="PF00767">
    <property type="entry name" value="Poty_coat"/>
    <property type="match status" value="1"/>
</dbReference>
<dbReference type="PRINTS" id="PR00966">
    <property type="entry name" value="NIAPOTYPTASE"/>
</dbReference>
<keyword evidence="23" id="KW-0788">Thiol protease</keyword>
<evidence type="ECO:0000256" key="34">
    <source>
        <dbReference type="SAM" id="MobiDB-lite"/>
    </source>
</evidence>
<dbReference type="InterPro" id="IPR039560">
    <property type="entry name" value="Potyvirid-P3"/>
</dbReference>
<keyword evidence="10" id="KW-1139">Helical capsid protein</keyword>
<protein>
    <recommendedName>
        <fullName evidence="6">Genome polyprotein</fullName>
    </recommendedName>
</protein>
<comment type="function">
    <text evidence="31">Mediates the cap-independent, EIF4E-dependent translation of viral genomic RNAs. Binds to the cap-binding site of host EIF4E and thus interferes with the host EIF4E-dependent mRNA export and translation. VPg-RNA directly binds EIF4E and is a template for transcription. Also forms trimeric complexes with EIF4E-EIF4G, which are templates for translation.</text>
</comment>
<evidence type="ECO:0000256" key="2">
    <source>
        <dbReference type="ARBA" id="ARBA00001848"/>
    </source>
</evidence>
<keyword evidence="18" id="KW-0808">Transferase</keyword>
<evidence type="ECO:0000256" key="19">
    <source>
        <dbReference type="ARBA" id="ARBA00022695"/>
    </source>
</evidence>
<dbReference type="InterPro" id="IPR011545">
    <property type="entry name" value="DEAD/DEAH_box_helicase_dom"/>
</dbReference>
<feature type="domain" description="RdRp catalytic" evidence="35">
    <location>
        <begin position="2568"/>
        <end position="2692"/>
    </location>
</feature>
<sequence length="3102" mass="353476" precursor="true">MKFGEVVAAKPLLPVVMGNEVEAHITNASTQVSALVAGRKPAIKKEWRPVKKVISMEETLINKEVEEVIYPRVNFKMREPKHEEEYDFHFIMGPQLEGDDKGPSDEMLAQQRMDFANSRRAEDEHLSTEKLKYNQAVHEFDPKEQISYGRLKGLRVKNKETLVRNGKQRKPIRSTRAIESLIAFVAKRASRQGFSMDIIERKKRVNKLTFKRIGDSKHLKVMTRHETGRFYCTDLYAGEFFDHALHCMRSVIKRERPFHQDIGPGWSGVVLKSRNLQLSGLYVKDPYFVIRGRFGPDVVDARQPMEWSQVNQKERYSDDFKNRFWKSFEETFIMLRKSKVHECVRDVPVEKFGQAVAPFTQMPVPHFKATCSQCIKLATNRSVEQIHFDASRKVIADYYEKVKEDVDFSHFITAFELLSGIEKDSQLGLENFSKTNEIVMLAQTSQIKQMKDLNEIMVKRHRISDEEFDKASTIVLELARWKKNGTDSRPAGALETFRNKISAKTHLNMALLCDNQLNVNGVFQWGERGYHAKRLFANFFDEIDESTSYEKYAIRKHIRGERHLAIKNLMVTTNLEKMRESMRGIEENRHQLTQNCVVKIEGNFVYSCCCVTLDDGKPFESRVRMPTKHHPVGGKNGDEKVVKLPERVTNNMFIAKDGYCYIIIFLAILINIQEADAKEYTQMVRDKVIKTLGKWPTARDVATMLVYMRAFYPEIETAELPPILIDGSHKTMHAMDGFGSMSTNYHVLKANTVAQFIQFAYNEIEGEMQNYNVGGDYTVSYDDSDGEFTVEELNSEEHTDGAGGPAATTLEFATHSEKLSNFKVLIGAMFSASKFRSLLMANPYYILFSLLSPTVVIRMYRDGLFDQAINIAMADNMEVGEMMIRLKCLAQTVSMSESLIIQSFAIGSNCESLLEYGPSVRMADRVTNIARMHLEVLIKAIEVDMKLSDSGFVVTTANFMKKKEDLYVQIYDEALCASGLRNRLGFSIYRSNQSKPLHSQIARAKRNVSLDAWKQFTHERLADTRCIAKKVQYHTVGRVTRCYTSICKQIVVYMFNKLYTFLSEIFKVVNLLILVSLLLQIYYLCVRICRERYALKNQVKQMEYANNSKLVLQVYDEFPELKKACPTTQEGLDRIINTRPELVEFVRMPMNDAEFQHPRPSEPNLERIVAVIAMIMMVFDSSRSDAVFKKPNKLKGVFGTFNERVQFQSLDDEVNIDKGLTVDFDIVELNTPVGLTCDETFEKYWGTQLNSNRLCEHYRTTGAFIEYTRSRTEEVVREIAENPVSNNFLIRGPVGSGKSTGFPVALSAKGKVLIREPTRDLTETVTRQLSGAPFFQSVSMCMRGVHEYGSGNITVMTTGYALHYFANNRDQLNKFSFVLLDECHVMDASAMAFYCLCKDMKYVGKILKTSATPPGRETDIDKSQKKIKLLKESSLSFEDFVAAQGTRSRAYVISHRANILVYVASFNAVDQLSALLIARGYRVTKIDGRTMKTGGADIEMKGSRDLPHFAVATNIIENGVTLDIDVVVDFGMKVVANLDADLRMVNYSKVGVSFGERVQRLGRVGRIRDGVALRIGHTERGIQEVPEAIATEAALLCFAYGLPIMPHNVVVSALAKCTSQQARVIHSFELPPLFLLELVKEDGSMHPEIYTHPSKYILRDTEIKLLKTSLPNANTSRWFKVKDYRKFGARVALDDECKIPFYVNNVPDKLYEDIWNACVQFKEDVKPARITTACAQKIAYTLQTDSSSIARTIGIIDHLLAEERIKQAHFRAAKSDTVSTSSNTTAGNTKYLRSRYMHDHSDENIETLQRVRAQIMEFRNLSVPFSDVEAIRDYAHMSTALFQSKEAIPKQLQLTAKKDMRGAVHDGLICSAAFIANLCMIPKAFYEGINETVEFKGKGETQKHKFQRERSEKMNRGVFDDCEDNHDNFAKEYLKKKKSKGRSGGSDTKARRFVHMYGFGPREFSIVKCLARPTGIVYDQNDFKSTWELSDKIVKDRFDDDDLERELLRYRPEIHAYYFKHGSHKAIKIDMTPHNATKVGKGSAREVGAPSRQAEGRQTGEHVEVDVSNIDERVTSQLVDLKNKSAVKGLRNYSPISKVICELKISSDGNSNTQYGIGFGCYIIANQHLFKRNNGTLQIKSAHGDITVGNTTQLQVMPIENRDIIIIRMPKDFPPFPMKLNFREPTDKERVCLVGAEYTGKTIYTSVSESSFTYPEKDTHFWKYWVSTRHGQCGLPVVSVNDGSIVGVHSLCFLDKEENLYSSFPNNFDENIINMVAENWQKNWKFNIDNIAWGSMSILGSKPEGLFRTIKEFTIGKSPVELQSKSDEDFTWLTKHIDGNLKQIGECPGNLITKHIVKGKCPIFSIYLQEHPDAMAYFTPLMGFYGKSALNKAAYVQDLCKYSSTIVVNRVEPEVFELAVEDVVNLLERGGIGRCDYITDEATIIQDLNMNAAVGALYKGKKKDYFLDFTEQDFKDIVMASCERLYDGKFGIWNGSLKAELRSMEKVLSNKTRSFTAAPIETLLGGKVCVDDFNNAFYKAHLKIPSTVGITKFYKGWDRLLRSLPEGWLYCDADGSRFDSSLTPYLINSVITIRERFMEDWKVGRRMLRNLYTEIVYTPIATPDGSLLKKFKGNNSGQPSTVVDNTLMVMMAVQYSLRRCGVDVEKQEEVIKYFCNGDDLILAIRPDKVSMLDTFQESFDHLGLNYDFSSRMTNLTELSFMSHTGKLVEQTYIPKLDVERVVAILEWDRSNEPLSRLESLVAAMIEAWGYDELLFEIRKFYSWVLEQAPYKQLAQDGKAPYLAETALRRLYLDTHATEEELEKYYKAYISTVADDTPQRVAFQSDETTDAARQQLVKNKDKQVVETQRDVEGGSHGTFIVPRFKGISSKLKYPKFEGDTAVNLEHLLVYNPDQLDISNTRSTQQQFNTWFRRVMDAYGSDLEGMKLITNGLMVWCIENGTSMNLKGNWVMMDGETQVEYPIAPSLEFAQPTFRQIMMHFSDLAEAYIEKRNVTERYMPRYGLQRNLRDYSAARIAFDFFTIKSSTSVKLREACIQMKAAAVKGGNNQLFGLDAKVGSEEEDTERHTTDDVGRGMHTLQGARF</sequence>
<dbReference type="GO" id="GO:0003723">
    <property type="term" value="F:RNA binding"/>
    <property type="evidence" value="ECO:0007669"/>
    <property type="project" value="InterPro"/>
</dbReference>
<dbReference type="InterPro" id="IPR031159">
    <property type="entry name" value="HC_PRO_CPD_dom"/>
</dbReference>
<evidence type="ECO:0000256" key="27">
    <source>
        <dbReference type="ARBA" id="ARBA00023280"/>
    </source>
</evidence>
<dbReference type="SMART" id="SM00487">
    <property type="entry name" value="DEXDc"/>
    <property type="match status" value="1"/>
</dbReference>
<comment type="catalytic activity">
    <reaction evidence="1">
        <text>Hydrolyzes glutaminyl bonds, and activity is further restricted by preferences for the amino acids in P6 - P1' that vary with the species of potyvirus, e.g. Glu-Xaa-Xaa-Tyr-Xaa-Gln-|-(Ser or Gly) for the enzyme from tobacco etch virus. The natural substrate is the viral polyprotein, but other proteins and oligopeptides containing the appropriate consensus sequence are also cleaved.</text>
        <dbReference type="EC" id="3.4.22.44"/>
    </reaction>
</comment>
<feature type="domain" description="Peptidase S30" evidence="40">
    <location>
        <begin position="172"/>
        <end position="316"/>
    </location>
</feature>
<evidence type="ECO:0000256" key="20">
    <source>
        <dbReference type="ARBA" id="ARBA00022741"/>
    </source>
</evidence>
<evidence type="ECO:0000256" key="1">
    <source>
        <dbReference type="ARBA" id="ARBA00000785"/>
    </source>
</evidence>
<evidence type="ECO:0000259" key="37">
    <source>
        <dbReference type="PROSITE" id="PS51194"/>
    </source>
</evidence>
<feature type="domain" description="Peptidase C4" evidence="38">
    <location>
        <begin position="2083"/>
        <end position="2300"/>
    </location>
</feature>
<evidence type="ECO:0000256" key="33">
    <source>
        <dbReference type="RuleBase" id="RU003351"/>
    </source>
</evidence>
<dbReference type="GO" id="GO:0005524">
    <property type="term" value="F:ATP binding"/>
    <property type="evidence" value="ECO:0007669"/>
    <property type="project" value="UniProtKB-KW"/>
</dbReference>
<dbReference type="SUPFAM" id="SSF50494">
    <property type="entry name" value="Trypsin-like serine proteases"/>
    <property type="match status" value="1"/>
</dbReference>
<dbReference type="PANTHER" id="PTHR43519:SF1">
    <property type="entry name" value="ATP-DEPENDENT RNA HELICASE HRPB"/>
    <property type="match status" value="1"/>
</dbReference>
<dbReference type="InterPro" id="IPR043502">
    <property type="entry name" value="DNA/RNA_pol_sf"/>
</dbReference>
<evidence type="ECO:0000256" key="3">
    <source>
        <dbReference type="ARBA" id="ARBA00004147"/>
    </source>
</evidence>
<dbReference type="Gene3D" id="3.30.70.270">
    <property type="match status" value="1"/>
</dbReference>
<dbReference type="Pfam" id="PF00863">
    <property type="entry name" value="Peptidase_C4"/>
    <property type="match status" value="1"/>
</dbReference>
<keyword evidence="19" id="KW-0548">Nucleotidyltransferase</keyword>
<keyword evidence="9" id="KW-1036">Host cytoplasmic vesicle</keyword>
<feature type="domain" description="Helicase ATP-binding" evidence="36">
    <location>
        <begin position="1279"/>
        <end position="1431"/>
    </location>
</feature>
<feature type="region of interest" description="Disordered" evidence="34">
    <location>
        <begin position="2037"/>
        <end position="2060"/>
    </location>
</feature>
<keyword evidence="12" id="KW-0597">Phosphoprotein</keyword>
<evidence type="ECO:0000256" key="16">
    <source>
        <dbReference type="ARBA" id="ARBA00022632"/>
    </source>
</evidence>
<dbReference type="InterPro" id="IPR007094">
    <property type="entry name" value="RNA-dir_pol_PSvirus"/>
</dbReference>
<dbReference type="Pfam" id="PF00851">
    <property type="entry name" value="Peptidase_C6"/>
    <property type="match status" value="1"/>
</dbReference>
<comment type="function">
    <text evidence="28">Involved in aphid transmission, cell-to-cell and systemis movement, encapsidation of the viral RNA and in the regulation of viral RNA amplification.</text>
</comment>
<keyword evidence="20" id="KW-0547">Nucleotide-binding</keyword>
<dbReference type="Gene3D" id="3.90.70.150">
    <property type="entry name" value="Helper component proteinase"/>
    <property type="match status" value="1"/>
</dbReference>
<keyword evidence="22" id="KW-0347">Helicase</keyword>
<dbReference type="PROSITE" id="PS51871">
    <property type="entry name" value="PV_P1_PRO"/>
    <property type="match status" value="1"/>
</dbReference>
<evidence type="ECO:0000256" key="30">
    <source>
        <dbReference type="ARBA" id="ARBA00034108"/>
    </source>
</evidence>
<keyword evidence="13" id="KW-0167">Capsid protein</keyword>
<dbReference type="GO" id="GO:0016818">
    <property type="term" value="F:hydrolase activity, acting on acid anhydrides, in phosphorus-containing anhydrides"/>
    <property type="evidence" value="ECO:0007669"/>
    <property type="project" value="InterPro"/>
</dbReference>
<dbReference type="Pfam" id="PF00680">
    <property type="entry name" value="RdRP_1"/>
    <property type="match status" value="1"/>
</dbReference>
<feature type="domain" description="Helicase C-terminal" evidence="37">
    <location>
        <begin position="1447"/>
        <end position="1610"/>
    </location>
</feature>
<dbReference type="InterPro" id="IPR001592">
    <property type="entry name" value="Poty_coat"/>
</dbReference>
<evidence type="ECO:0000313" key="41">
    <source>
        <dbReference type="EMBL" id="APL98256.1"/>
    </source>
</evidence>
<proteinExistence type="inferred from homology"/>
<accession>A0A1L5BXW9</accession>
<dbReference type="InterPro" id="IPR001205">
    <property type="entry name" value="RNA-dir_pol_C"/>
</dbReference>
<keyword evidence="7" id="KW-0941">Suppressor of RNA silencing</keyword>
<dbReference type="InterPro" id="IPR001456">
    <property type="entry name" value="HC-pro"/>
</dbReference>
<evidence type="ECO:0000256" key="28">
    <source>
        <dbReference type="ARBA" id="ARBA00029405"/>
    </source>
</evidence>
<dbReference type="SUPFAM" id="SSF52540">
    <property type="entry name" value="P-loop containing nucleoside triphosphate hydrolases"/>
    <property type="match status" value="2"/>
</dbReference>
<evidence type="ECO:0000256" key="5">
    <source>
        <dbReference type="ARBA" id="ARBA00006064"/>
    </source>
</evidence>
<evidence type="ECO:0000256" key="26">
    <source>
        <dbReference type="ARBA" id="ARBA00022953"/>
    </source>
</evidence>
<dbReference type="GO" id="GO:0004386">
    <property type="term" value="F:helicase activity"/>
    <property type="evidence" value="ECO:0007669"/>
    <property type="project" value="UniProtKB-KW"/>
</dbReference>
<evidence type="ECO:0000256" key="4">
    <source>
        <dbReference type="ARBA" id="ARBA00004328"/>
    </source>
</evidence>
<keyword evidence="16" id="KW-1090">Inhibition of host innate immune response by virus</keyword>
<evidence type="ECO:0000256" key="23">
    <source>
        <dbReference type="ARBA" id="ARBA00022807"/>
    </source>
</evidence>
<dbReference type="PANTHER" id="PTHR43519">
    <property type="entry name" value="ATP-DEPENDENT RNA HELICASE HRPB"/>
    <property type="match status" value="1"/>
</dbReference>
<dbReference type="GO" id="GO:0003968">
    <property type="term" value="F:RNA-directed RNA polymerase activity"/>
    <property type="evidence" value="ECO:0007669"/>
    <property type="project" value="UniProtKB-KW"/>
</dbReference>
<dbReference type="Pfam" id="PF00270">
    <property type="entry name" value="DEAD"/>
    <property type="match status" value="1"/>
</dbReference>
<evidence type="ECO:0000256" key="18">
    <source>
        <dbReference type="ARBA" id="ARBA00022679"/>
    </source>
</evidence>
<organism evidence="41">
    <name type="scientific">Cyrtanthus elatus virus A</name>
    <dbReference type="NCBI Taxonomy" id="861561"/>
    <lineage>
        <taxon>Viruses</taxon>
        <taxon>Riboviria</taxon>
        <taxon>Orthornavirae</taxon>
        <taxon>Pisuviricota</taxon>
        <taxon>Stelpaviricetes</taxon>
        <taxon>Patatavirales</taxon>
        <taxon>Potyviridae</taxon>
        <taxon>Potyvirus</taxon>
        <taxon>Potyvirus cyrtanthi</taxon>
    </lineage>
</organism>
<dbReference type="InterPro" id="IPR042308">
    <property type="entry name" value="HC_PRO_CPD_sf"/>
</dbReference>
<dbReference type="GO" id="GO:0052170">
    <property type="term" value="P:symbiont-mediated suppression of host innate immune response"/>
    <property type="evidence" value="ECO:0007669"/>
    <property type="project" value="UniProtKB-KW"/>
</dbReference>